<dbReference type="InterPro" id="IPR014146">
    <property type="entry name" value="LigD_ligase_dom"/>
</dbReference>
<dbReference type="RefSeq" id="WP_111196799.1">
    <property type="nucleotide sequence ID" value="NZ_QKVK01000002.1"/>
</dbReference>
<dbReference type="GO" id="GO:0004527">
    <property type="term" value="F:exonuclease activity"/>
    <property type="evidence" value="ECO:0007669"/>
    <property type="project" value="UniProtKB-KW"/>
</dbReference>
<evidence type="ECO:0000256" key="10">
    <source>
        <dbReference type="ARBA" id="ARBA00022801"/>
    </source>
</evidence>
<evidence type="ECO:0000256" key="17">
    <source>
        <dbReference type="ARBA" id="ARBA00023211"/>
    </source>
</evidence>
<keyword evidence="13" id="KW-0239">DNA-directed DNA polymerase</keyword>
<dbReference type="InterPro" id="IPR033651">
    <property type="entry name" value="PaeLigD_Pol-like"/>
</dbReference>
<dbReference type="GO" id="GO:0005524">
    <property type="term" value="F:ATP binding"/>
    <property type="evidence" value="ECO:0007669"/>
    <property type="project" value="UniProtKB-KW"/>
</dbReference>
<evidence type="ECO:0000256" key="8">
    <source>
        <dbReference type="ARBA" id="ARBA00022741"/>
    </source>
</evidence>
<keyword evidence="9" id="KW-0227">DNA damage</keyword>
<keyword evidence="24" id="KW-1185">Reference proteome</keyword>
<accession>A0A2W2BP68</accession>
<dbReference type="InterPro" id="IPR012340">
    <property type="entry name" value="NA-bd_OB-fold"/>
</dbReference>
<dbReference type="Pfam" id="PF01068">
    <property type="entry name" value="DNA_ligase_A_M"/>
    <property type="match status" value="1"/>
</dbReference>
<dbReference type="InterPro" id="IPR014144">
    <property type="entry name" value="LigD_PE_domain"/>
</dbReference>
<dbReference type="NCBIfam" id="TIGR02778">
    <property type="entry name" value="ligD_pol"/>
    <property type="match status" value="1"/>
</dbReference>
<evidence type="ECO:0000256" key="16">
    <source>
        <dbReference type="ARBA" id="ARBA00023204"/>
    </source>
</evidence>
<organism evidence="23 24">
    <name type="scientific">Aestuariivirga litoralis</name>
    <dbReference type="NCBI Taxonomy" id="2650924"/>
    <lineage>
        <taxon>Bacteria</taxon>
        <taxon>Pseudomonadati</taxon>
        <taxon>Pseudomonadota</taxon>
        <taxon>Alphaproteobacteria</taxon>
        <taxon>Hyphomicrobiales</taxon>
        <taxon>Aestuariivirgaceae</taxon>
        <taxon>Aestuariivirga</taxon>
    </lineage>
</organism>
<dbReference type="PROSITE" id="PS50160">
    <property type="entry name" value="DNA_LIGASE_A3"/>
    <property type="match status" value="1"/>
</dbReference>
<keyword evidence="16" id="KW-0234">DNA repair</keyword>
<dbReference type="CDD" id="cd04862">
    <property type="entry name" value="PaeLigD_Pol_like"/>
    <property type="match status" value="1"/>
</dbReference>
<keyword evidence="17" id="KW-0464">Manganese</keyword>
<dbReference type="AlphaFoldDB" id="A0A2W2BP68"/>
<keyword evidence="8" id="KW-0547">Nucleotide-binding</keyword>
<feature type="region of interest" description="Disordered" evidence="21">
    <location>
        <begin position="1"/>
        <end position="39"/>
    </location>
</feature>
<dbReference type="EMBL" id="QKVK01000002">
    <property type="protein sequence ID" value="PZF77959.1"/>
    <property type="molecule type" value="Genomic_DNA"/>
</dbReference>
<dbReference type="GO" id="GO:0003910">
    <property type="term" value="F:DNA ligase (ATP) activity"/>
    <property type="evidence" value="ECO:0007669"/>
    <property type="project" value="UniProtKB-EC"/>
</dbReference>
<keyword evidence="6" id="KW-0540">Nuclease</keyword>
<dbReference type="Pfam" id="PF13298">
    <property type="entry name" value="LigD_N"/>
    <property type="match status" value="1"/>
</dbReference>
<dbReference type="GO" id="GO:0046872">
    <property type="term" value="F:metal ion binding"/>
    <property type="evidence" value="ECO:0007669"/>
    <property type="project" value="UniProtKB-KW"/>
</dbReference>
<dbReference type="EC" id="6.5.1.1" evidence="2"/>
<dbReference type="PANTHER" id="PTHR42705">
    <property type="entry name" value="BIFUNCTIONAL NON-HOMOLOGOUS END JOINING PROTEIN LIGD"/>
    <property type="match status" value="1"/>
</dbReference>
<evidence type="ECO:0000256" key="14">
    <source>
        <dbReference type="ARBA" id="ARBA00023125"/>
    </source>
</evidence>
<dbReference type="Pfam" id="PF04679">
    <property type="entry name" value="DNA_ligase_A_C"/>
    <property type="match status" value="1"/>
</dbReference>
<evidence type="ECO:0000259" key="22">
    <source>
        <dbReference type="PROSITE" id="PS50160"/>
    </source>
</evidence>
<keyword evidence="11" id="KW-0269">Exonuclease</keyword>
<evidence type="ECO:0000313" key="23">
    <source>
        <dbReference type="EMBL" id="PZF77959.1"/>
    </source>
</evidence>
<gene>
    <name evidence="23" type="primary">ligD</name>
    <name evidence="23" type="ORF">DK847_05900</name>
</gene>
<evidence type="ECO:0000256" key="21">
    <source>
        <dbReference type="SAM" id="MobiDB-lite"/>
    </source>
</evidence>
<protein>
    <recommendedName>
        <fullName evidence="2">DNA ligase (ATP)</fullName>
        <ecNumber evidence="2">6.5.1.1</ecNumber>
    </recommendedName>
    <alternativeName>
        <fullName evidence="19">NHEJ DNA polymerase</fullName>
    </alternativeName>
</protein>
<dbReference type="NCBIfam" id="NF004628">
    <property type="entry name" value="PRK05972.1"/>
    <property type="match status" value="1"/>
</dbReference>
<dbReference type="InterPro" id="IPR014145">
    <property type="entry name" value="LigD_pol_dom"/>
</dbReference>
<dbReference type="NCBIfam" id="TIGR02776">
    <property type="entry name" value="NHEJ_ligase_prk"/>
    <property type="match status" value="1"/>
</dbReference>
<dbReference type="CDD" id="cd07906">
    <property type="entry name" value="Adenylation_DNA_ligase_LigD_LigC"/>
    <property type="match status" value="1"/>
</dbReference>
<keyword evidence="18" id="KW-0511">Multifunctional enzyme</keyword>
<evidence type="ECO:0000256" key="11">
    <source>
        <dbReference type="ARBA" id="ARBA00022839"/>
    </source>
</evidence>
<keyword evidence="3 23" id="KW-0436">Ligase</keyword>
<evidence type="ECO:0000256" key="2">
    <source>
        <dbReference type="ARBA" id="ARBA00012727"/>
    </source>
</evidence>
<dbReference type="NCBIfam" id="TIGR02779">
    <property type="entry name" value="NHEJ_ligase_lig"/>
    <property type="match status" value="1"/>
</dbReference>
<evidence type="ECO:0000256" key="7">
    <source>
        <dbReference type="ARBA" id="ARBA00022723"/>
    </source>
</evidence>
<evidence type="ECO:0000256" key="15">
    <source>
        <dbReference type="ARBA" id="ARBA00023172"/>
    </source>
</evidence>
<evidence type="ECO:0000256" key="12">
    <source>
        <dbReference type="ARBA" id="ARBA00022840"/>
    </source>
</evidence>
<evidence type="ECO:0000256" key="9">
    <source>
        <dbReference type="ARBA" id="ARBA00022763"/>
    </source>
</evidence>
<feature type="domain" description="ATP-dependent DNA ligase family profile" evidence="22">
    <location>
        <begin position="336"/>
        <end position="454"/>
    </location>
</feature>
<evidence type="ECO:0000256" key="5">
    <source>
        <dbReference type="ARBA" id="ARBA00022695"/>
    </source>
</evidence>
<comment type="caution">
    <text evidence="23">The sequence shown here is derived from an EMBL/GenBank/DDBJ whole genome shotgun (WGS) entry which is preliminary data.</text>
</comment>
<dbReference type="Gene3D" id="2.40.50.140">
    <property type="entry name" value="Nucleic acid-binding proteins"/>
    <property type="match status" value="1"/>
</dbReference>
<evidence type="ECO:0000256" key="1">
    <source>
        <dbReference type="ARBA" id="ARBA00001936"/>
    </source>
</evidence>
<evidence type="ECO:0000256" key="3">
    <source>
        <dbReference type="ARBA" id="ARBA00022598"/>
    </source>
</evidence>
<proteinExistence type="predicted"/>
<dbReference type="GO" id="GO:0003677">
    <property type="term" value="F:DNA binding"/>
    <property type="evidence" value="ECO:0007669"/>
    <property type="project" value="UniProtKB-KW"/>
</dbReference>
<evidence type="ECO:0000256" key="20">
    <source>
        <dbReference type="ARBA" id="ARBA00034003"/>
    </source>
</evidence>
<dbReference type="Gene3D" id="3.30.470.30">
    <property type="entry name" value="DNA ligase/mRNA capping enzyme"/>
    <property type="match status" value="1"/>
</dbReference>
<evidence type="ECO:0000256" key="13">
    <source>
        <dbReference type="ARBA" id="ARBA00022932"/>
    </source>
</evidence>
<dbReference type="NCBIfam" id="TIGR02777">
    <property type="entry name" value="LigD_PE_dom"/>
    <property type="match status" value="1"/>
</dbReference>
<dbReference type="InterPro" id="IPR012309">
    <property type="entry name" value="DNA_ligase_ATP-dep_C"/>
</dbReference>
<evidence type="ECO:0000313" key="24">
    <source>
        <dbReference type="Proteomes" id="UP000248795"/>
    </source>
</evidence>
<dbReference type="InterPro" id="IPR052171">
    <property type="entry name" value="NHEJ_LigD"/>
</dbReference>
<evidence type="ECO:0000256" key="18">
    <source>
        <dbReference type="ARBA" id="ARBA00023268"/>
    </source>
</evidence>
<evidence type="ECO:0000256" key="4">
    <source>
        <dbReference type="ARBA" id="ARBA00022679"/>
    </source>
</evidence>
<keyword evidence="7" id="KW-0479">Metal-binding</keyword>
<dbReference type="Pfam" id="PF21686">
    <property type="entry name" value="LigD_Prim-Pol"/>
    <property type="match status" value="1"/>
</dbReference>
<dbReference type="GO" id="GO:0003887">
    <property type="term" value="F:DNA-directed DNA polymerase activity"/>
    <property type="evidence" value="ECO:0007669"/>
    <property type="project" value="UniProtKB-KW"/>
</dbReference>
<keyword evidence="4" id="KW-0808">Transferase</keyword>
<dbReference type="Gene3D" id="3.90.920.10">
    <property type="entry name" value="DNA primase, PRIM domain"/>
    <property type="match status" value="1"/>
</dbReference>
<name>A0A2W2BP68_9HYPH</name>
<keyword evidence="5" id="KW-0548">Nucleotidyltransferase</keyword>
<keyword evidence="15" id="KW-0233">DNA recombination</keyword>
<comment type="catalytic activity">
    <reaction evidence="20">
        <text>ATP + (deoxyribonucleotide)n-3'-hydroxyl + 5'-phospho-(deoxyribonucleotide)m = (deoxyribonucleotide)n+m + AMP + diphosphate.</text>
        <dbReference type="EC" id="6.5.1.1"/>
    </reaction>
</comment>
<keyword evidence="12" id="KW-0067">ATP-binding</keyword>
<dbReference type="InterPro" id="IPR014143">
    <property type="entry name" value="NHEJ_ligase_prk"/>
</dbReference>
<dbReference type="Gene3D" id="3.30.1490.70">
    <property type="match status" value="1"/>
</dbReference>
<comment type="cofactor">
    <cofactor evidence="1">
        <name>Mn(2+)</name>
        <dbReference type="ChEBI" id="CHEBI:29035"/>
    </cofactor>
</comment>
<dbReference type="CDD" id="cd07971">
    <property type="entry name" value="OBF_DNA_ligase_LigD"/>
    <property type="match status" value="1"/>
</dbReference>
<reference evidence="24" key="1">
    <citation type="submission" date="2018-06" db="EMBL/GenBank/DDBJ databases">
        <title>Aestuariibacter litoralis strain KCTC 52945T.</title>
        <authorList>
            <person name="Li X."/>
            <person name="Salam N."/>
            <person name="Li J.-L."/>
            <person name="Chen Y.-M."/>
            <person name="Yang Z.-W."/>
            <person name="Zhang L.-Y."/>
            <person name="Han M.-X."/>
            <person name="Xiao M."/>
            <person name="Li W.-J."/>
        </authorList>
    </citation>
    <scope>NUCLEOTIDE SEQUENCE [LARGE SCALE GENOMIC DNA]</scope>
    <source>
        <strain evidence="24">KCTC 52945</strain>
    </source>
</reference>
<dbReference type="PANTHER" id="PTHR42705:SF2">
    <property type="entry name" value="BIFUNCTIONAL NON-HOMOLOGOUS END JOINING PROTEIN LIGD"/>
    <property type="match status" value="1"/>
</dbReference>
<dbReference type="SUPFAM" id="SSF56091">
    <property type="entry name" value="DNA ligase/mRNA capping enzyme, catalytic domain"/>
    <property type="match status" value="1"/>
</dbReference>
<dbReference type="SUPFAM" id="SSF50249">
    <property type="entry name" value="Nucleic acid-binding proteins"/>
    <property type="match status" value="1"/>
</dbReference>
<dbReference type="GO" id="GO:0006310">
    <property type="term" value="P:DNA recombination"/>
    <property type="evidence" value="ECO:0007669"/>
    <property type="project" value="UniProtKB-KW"/>
</dbReference>
<dbReference type="Proteomes" id="UP000248795">
    <property type="component" value="Unassembled WGS sequence"/>
</dbReference>
<evidence type="ECO:0000256" key="19">
    <source>
        <dbReference type="ARBA" id="ARBA00029943"/>
    </source>
</evidence>
<sequence>MAARKPPGASKPQLADYSAKRDFSRTAEPAPAPARPRRGKLAFVVQKHDARRLHFDLRLELDGVLKSWAVTRGPSMTPGIRRLAVQTEDHPMAYKAWEGVIPQGQYGGGTMIVWDRGTWLPEGDARKGLAKGRLTFRLDGERLKGTWSLVRMKDEGKRHNWLLIKRSDENALAPGGAEPVDTDMASVISGKSNAEIAGGGDLRPDHKARARKTSVAGPAALARVKGAKKDILPPFVAPSLALQVARPPARDGWIHEIKHDGYRIEARLDAGKVKLLTRKGLDWTRRFPTVAEAVKRLAARTALLDGEIIVQDEAGQTSFSGLQSDLKAGRHDRMVYYAFDLLHLDGFDLRGAPLVERKRLLAEIIAQSPGNFALRYNDHIAEAGGDILPQACRLGLEGIVSKQLALPYVSGRGEHWVKSKCMLRQEFVVLGFLPASDRKDAVGSLVLGYYAGGRLMHAGRAGTGFSADDARALFNRFSAMAGKAPDFGNAVSRAAARGVVWVRPEAVAEIEYRGRTADGLLRQAAFVGLREDKPASEVVLEQDPLFIPKHADPDPDPAQPDFTHPERVMWPEAGVTKQDLGDYYVAVAAWILPHVSHRVLSLVRCPDGAAAQCFFAKHAWMGLDPAIHLADTGEGKPMMEIGDLRGLLALVQMNVLEIHVWGSRIGDLDRPDRLIFDLDPGEGVTWDDVKASALDMRDRLKELGLRSFLKTSGGKGLHVTVPLLPDLDWDAAKAFTRLVAQQMAADDPTRYVATMAKSRRKGRIFIDYLRNGRGATAVAPYSTRARAGAPVAMPIDWSELKALPSADHYTVKNAPARLAKRDDPWSEMTKIRQKLKL</sequence>
<dbReference type="InterPro" id="IPR012310">
    <property type="entry name" value="DNA_ligase_ATP-dep_cent"/>
</dbReference>
<keyword evidence="14" id="KW-0238">DNA-binding</keyword>
<dbReference type="GO" id="GO:0006281">
    <property type="term" value="P:DNA repair"/>
    <property type="evidence" value="ECO:0007669"/>
    <property type="project" value="UniProtKB-KW"/>
</dbReference>
<evidence type="ECO:0000256" key="6">
    <source>
        <dbReference type="ARBA" id="ARBA00022722"/>
    </source>
</evidence>
<keyword evidence="10" id="KW-0378">Hydrolase</keyword>